<evidence type="ECO:0000256" key="7">
    <source>
        <dbReference type="ARBA" id="ARBA00023136"/>
    </source>
</evidence>
<dbReference type="InterPro" id="IPR050746">
    <property type="entry name" value="DAACS"/>
</dbReference>
<reference evidence="11 12" key="1">
    <citation type="journal article" date="2016" name="Genome Biol. Evol.">
        <title>Gene Family Evolution Reflects Adaptation to Soil Environmental Stressors in the Genome of the Collembolan Orchesella cincta.</title>
        <authorList>
            <person name="Faddeeva-Vakhrusheva A."/>
            <person name="Derks M.F."/>
            <person name="Anvar S.Y."/>
            <person name="Agamennone V."/>
            <person name="Suring W."/>
            <person name="Smit S."/>
            <person name="van Straalen N.M."/>
            <person name="Roelofs D."/>
        </authorList>
    </citation>
    <scope>NUCLEOTIDE SEQUENCE [LARGE SCALE GENOMIC DNA]</scope>
    <source>
        <tissue evidence="11">Mixed pool</tissue>
    </source>
</reference>
<keyword evidence="8" id="KW-0325">Glycoprotein</keyword>
<dbReference type="Gene3D" id="1.10.3860.10">
    <property type="entry name" value="Sodium:dicarboxylate symporter"/>
    <property type="match status" value="1"/>
</dbReference>
<comment type="similarity">
    <text evidence="2 9">Belongs to the dicarboxylate/amino acid:cation symporter (DAACS) (TC 2.A.23) family.</text>
</comment>
<dbReference type="OMA" id="DRINDMF"/>
<keyword evidence="4 9" id="KW-0812">Transmembrane</keyword>
<dbReference type="Proteomes" id="UP000094527">
    <property type="component" value="Unassembled WGS sequence"/>
</dbReference>
<dbReference type="OrthoDB" id="5877963at2759"/>
<evidence type="ECO:0000256" key="8">
    <source>
        <dbReference type="ARBA" id="ARBA00023180"/>
    </source>
</evidence>
<evidence type="ECO:0000256" key="2">
    <source>
        <dbReference type="ARBA" id="ARBA00006148"/>
    </source>
</evidence>
<dbReference type="EMBL" id="LJIJ01000163">
    <property type="protein sequence ID" value="ODN01277.1"/>
    <property type="molecule type" value="Genomic_DNA"/>
</dbReference>
<accession>A0A1D2N7Q9</accession>
<dbReference type="GO" id="GO:0015501">
    <property type="term" value="F:glutamate:sodium symporter activity"/>
    <property type="evidence" value="ECO:0007669"/>
    <property type="project" value="TreeGrafter"/>
</dbReference>
<dbReference type="AlphaFoldDB" id="A0A1D2N7Q9"/>
<feature type="transmembrane region" description="Helical" evidence="9">
    <location>
        <begin position="249"/>
        <end position="270"/>
    </location>
</feature>
<evidence type="ECO:0000256" key="3">
    <source>
        <dbReference type="ARBA" id="ARBA00022448"/>
    </source>
</evidence>
<dbReference type="GO" id="GO:0005313">
    <property type="term" value="F:L-glutamate transmembrane transporter activity"/>
    <property type="evidence" value="ECO:0007669"/>
    <property type="project" value="TreeGrafter"/>
</dbReference>
<evidence type="ECO:0000313" key="12">
    <source>
        <dbReference type="Proteomes" id="UP000094527"/>
    </source>
</evidence>
<dbReference type="PRINTS" id="PR00173">
    <property type="entry name" value="EDTRNSPORT"/>
</dbReference>
<sequence>MMSSTPIKAIRQATEGKRMGQKFRPPTAQSAWKCLRTNLLTMLTVTGVLAGVALGFILRGSREEDWSQREQIYVKFFGDIFLRMLKALILPLIVSSLISAIGSLDLSLSGKIGARALAYYMFTTVCAVVLGIILVCAIHPGKVGGERMESTNKPREVTTADTLMDLVRNMFPPNLVQAAMYQTSSCFLHIFVAIDVTEYLMKSKYTDGTNIMGLVVFSTILGITLGKMGKRGKPLLDFFTSLSEAMMIITNWVVWLSPVGVCFLIAAQLLEAKDIGHILEKLGMYFMTVLLGLFIHGFVVLPFMYGVVTRTLPFKFIANMTQALATAFGTASSSATLPITIGCLEDKNGVDPRVSRFVLPIGATINMDGTALYEAVAAIFIAQMEDRPLSLGAIIAISITATAASIGAAGIPQAGLVTMVMVLNTVGLSADYVAYIIPVDWLLDRFRTTINVLGDSLGAGIVDAISKAELEAMPMEGREPPVSQARQEKAGTSAEEDWHTTPI</sequence>
<keyword evidence="7 9" id="KW-0472">Membrane</keyword>
<keyword evidence="5 9" id="KW-0769">Symport</keyword>
<feature type="transmembrane region" description="Helical" evidence="9">
    <location>
        <begin position="80"/>
        <end position="104"/>
    </location>
</feature>
<proteinExistence type="inferred from homology"/>
<protein>
    <recommendedName>
        <fullName evidence="9">Amino acid transporter</fullName>
    </recommendedName>
</protein>
<feature type="transmembrane region" description="Helical" evidence="9">
    <location>
        <begin position="116"/>
        <end position="138"/>
    </location>
</feature>
<dbReference type="GO" id="GO:0015175">
    <property type="term" value="F:neutral L-amino acid transmembrane transporter activity"/>
    <property type="evidence" value="ECO:0007669"/>
    <property type="project" value="TreeGrafter"/>
</dbReference>
<keyword evidence="12" id="KW-1185">Reference proteome</keyword>
<dbReference type="InterPro" id="IPR001991">
    <property type="entry name" value="Na-dicarboxylate_symporter"/>
</dbReference>
<comment type="caution">
    <text evidence="11">The sequence shown here is derived from an EMBL/GenBank/DDBJ whole genome shotgun (WGS) entry which is preliminary data.</text>
</comment>
<dbReference type="InterPro" id="IPR036458">
    <property type="entry name" value="Na:dicarbo_symporter_sf"/>
</dbReference>
<evidence type="ECO:0000256" key="9">
    <source>
        <dbReference type="RuleBase" id="RU361216"/>
    </source>
</evidence>
<evidence type="ECO:0000256" key="4">
    <source>
        <dbReference type="ARBA" id="ARBA00022692"/>
    </source>
</evidence>
<name>A0A1D2N7Q9_ORCCI</name>
<feature type="transmembrane region" description="Helical" evidence="9">
    <location>
        <begin position="211"/>
        <end position="229"/>
    </location>
</feature>
<evidence type="ECO:0000256" key="10">
    <source>
        <dbReference type="SAM" id="MobiDB-lite"/>
    </source>
</evidence>
<dbReference type="Pfam" id="PF00375">
    <property type="entry name" value="SDF"/>
    <property type="match status" value="1"/>
</dbReference>
<feature type="transmembrane region" description="Helical" evidence="9">
    <location>
        <begin position="389"/>
        <end position="411"/>
    </location>
</feature>
<evidence type="ECO:0000256" key="5">
    <source>
        <dbReference type="ARBA" id="ARBA00022847"/>
    </source>
</evidence>
<keyword evidence="3 9" id="KW-0813">Transport</keyword>
<dbReference type="PROSITE" id="PS00714">
    <property type="entry name" value="NA_DICARBOXYL_SYMP_2"/>
    <property type="match status" value="1"/>
</dbReference>
<feature type="transmembrane region" description="Helical" evidence="9">
    <location>
        <begin position="282"/>
        <end position="305"/>
    </location>
</feature>
<evidence type="ECO:0000256" key="1">
    <source>
        <dbReference type="ARBA" id="ARBA00004141"/>
    </source>
</evidence>
<keyword evidence="6 9" id="KW-1133">Transmembrane helix</keyword>
<feature type="region of interest" description="Disordered" evidence="10">
    <location>
        <begin position="476"/>
        <end position="503"/>
    </location>
</feature>
<dbReference type="PANTHER" id="PTHR11958:SF63">
    <property type="entry name" value="AMINO ACID TRANSPORTER"/>
    <property type="match status" value="1"/>
</dbReference>
<gene>
    <name evidence="11" type="ORF">Ocin01_05406</name>
</gene>
<dbReference type="GO" id="GO:0005886">
    <property type="term" value="C:plasma membrane"/>
    <property type="evidence" value="ECO:0007669"/>
    <property type="project" value="TreeGrafter"/>
</dbReference>
<feature type="transmembrane region" description="Helical" evidence="9">
    <location>
        <begin position="417"/>
        <end position="437"/>
    </location>
</feature>
<dbReference type="SUPFAM" id="SSF118215">
    <property type="entry name" value="Proton glutamate symport protein"/>
    <property type="match status" value="1"/>
</dbReference>
<dbReference type="STRING" id="48709.A0A1D2N7Q9"/>
<dbReference type="InterPro" id="IPR018107">
    <property type="entry name" value="Na-dicarboxylate_symporter_CS"/>
</dbReference>
<organism evidence="11 12">
    <name type="scientific">Orchesella cincta</name>
    <name type="common">Springtail</name>
    <name type="synonym">Podura cincta</name>
    <dbReference type="NCBI Taxonomy" id="48709"/>
    <lineage>
        <taxon>Eukaryota</taxon>
        <taxon>Metazoa</taxon>
        <taxon>Ecdysozoa</taxon>
        <taxon>Arthropoda</taxon>
        <taxon>Hexapoda</taxon>
        <taxon>Collembola</taxon>
        <taxon>Entomobryomorpha</taxon>
        <taxon>Entomobryoidea</taxon>
        <taxon>Orchesellidae</taxon>
        <taxon>Orchesellinae</taxon>
        <taxon>Orchesella</taxon>
    </lineage>
</organism>
<comment type="subcellular location">
    <subcellularLocation>
        <location evidence="1 9">Membrane</location>
        <topology evidence="1 9">Multi-pass membrane protein</topology>
    </subcellularLocation>
</comment>
<feature type="transmembrane region" description="Helical" evidence="9">
    <location>
        <begin position="39"/>
        <end position="59"/>
    </location>
</feature>
<dbReference type="PANTHER" id="PTHR11958">
    <property type="entry name" value="SODIUM/DICARBOXYLATE SYMPORTER-RELATED"/>
    <property type="match status" value="1"/>
</dbReference>
<evidence type="ECO:0000313" key="11">
    <source>
        <dbReference type="EMBL" id="ODN01277.1"/>
    </source>
</evidence>
<evidence type="ECO:0000256" key="6">
    <source>
        <dbReference type="ARBA" id="ARBA00022989"/>
    </source>
</evidence>